<evidence type="ECO:0000256" key="1">
    <source>
        <dbReference type="ARBA" id="ARBA00022448"/>
    </source>
</evidence>
<dbReference type="EC" id="7.2.1.1" evidence="16 17"/>
<feature type="region of interest" description="Disordered" evidence="18">
    <location>
        <begin position="85"/>
        <end position="108"/>
    </location>
</feature>
<dbReference type="HAMAP" id="MF_00427">
    <property type="entry name" value="NqrC"/>
    <property type="match status" value="1"/>
</dbReference>
<comment type="similarity">
    <text evidence="16 17">Belongs to the NqrC family.</text>
</comment>
<reference evidence="20 21" key="1">
    <citation type="submission" date="2018-06" db="EMBL/GenBank/DDBJ databases">
        <title>Three novel Pseudomonas species isolated from symptomatic oak.</title>
        <authorList>
            <person name="Bueno-Gonzalez V."/>
            <person name="Brady C."/>
        </authorList>
    </citation>
    <scope>NUCLEOTIDE SEQUENCE [LARGE SCALE GENOMIC DNA]</scope>
    <source>
        <strain evidence="20 21">P26B</strain>
    </source>
</reference>
<evidence type="ECO:0000256" key="5">
    <source>
        <dbReference type="ARBA" id="ARBA00022630"/>
    </source>
</evidence>
<dbReference type="EMBL" id="QJUM01000009">
    <property type="protein sequence ID" value="TBV07123.1"/>
    <property type="molecule type" value="Genomic_DNA"/>
</dbReference>
<keyword evidence="1 16" id="KW-0813">Transport</keyword>
<keyword evidence="4 16" id="KW-0597">Phosphoprotein</keyword>
<evidence type="ECO:0000256" key="8">
    <source>
        <dbReference type="ARBA" id="ARBA00022967"/>
    </source>
</evidence>
<evidence type="ECO:0000256" key="11">
    <source>
        <dbReference type="ARBA" id="ARBA00023053"/>
    </source>
</evidence>
<dbReference type="NCBIfam" id="TIGR01938">
    <property type="entry name" value="nqrC"/>
    <property type="match status" value="1"/>
</dbReference>
<accession>A0ABY1Z7W7</accession>
<evidence type="ECO:0000259" key="19">
    <source>
        <dbReference type="SMART" id="SM00900"/>
    </source>
</evidence>
<evidence type="ECO:0000256" key="15">
    <source>
        <dbReference type="ARBA" id="ARBA00023201"/>
    </source>
</evidence>
<evidence type="ECO:0000256" key="4">
    <source>
        <dbReference type="ARBA" id="ARBA00022553"/>
    </source>
</evidence>
<dbReference type="InterPro" id="IPR010204">
    <property type="entry name" value="NqrC"/>
</dbReference>
<evidence type="ECO:0000256" key="17">
    <source>
        <dbReference type="PIRNR" id="PIRNR009437"/>
    </source>
</evidence>
<keyword evidence="14 16" id="KW-0472">Membrane</keyword>
<evidence type="ECO:0000256" key="10">
    <source>
        <dbReference type="ARBA" id="ARBA00023027"/>
    </source>
</evidence>
<evidence type="ECO:0000256" key="18">
    <source>
        <dbReference type="SAM" id="MobiDB-lite"/>
    </source>
</evidence>
<keyword evidence="21" id="KW-1185">Reference proteome</keyword>
<sequence length="261" mass="28645">MSKIKETPARTLVVTLVMCLVCSIAVSAAALILRPTQQENALVDRQRSVLVIAELWQPGMSSDDIREVFSAKVTPRLVDLRTGEYSDAHDPHTYDQDKASKDSAQSSAIGEGRDIASIRRLEHYAVVYQIEHEGQMDRLILPVRGYGLWSTMYGFVALQSDLETVAGLGFYQHGETPGLGGEIDNPNWQARWIGKKVYENGEPTLRVIKGSVNPENPQADYQVDAIAGATLTGNGVTHMIQFWLGEDGFGPFLKKLAAGEA</sequence>
<feature type="modified residue" description="FMN phosphoryl threonine" evidence="16">
    <location>
        <position position="230"/>
    </location>
</feature>
<proteinExistence type="inferred from homology"/>
<keyword evidence="8 16" id="KW-1278">Translocase</keyword>
<dbReference type="RefSeq" id="WP_131173733.1">
    <property type="nucleotide sequence ID" value="NZ_QJUM01000009.1"/>
</dbReference>
<keyword evidence="13 16" id="KW-0830">Ubiquinone</keyword>
<dbReference type="PANTHER" id="PTHR37838">
    <property type="entry name" value="NA(+)-TRANSLOCATING NADH-QUINONE REDUCTASE SUBUNIT C"/>
    <property type="match status" value="1"/>
</dbReference>
<evidence type="ECO:0000256" key="9">
    <source>
        <dbReference type="ARBA" id="ARBA00022989"/>
    </source>
</evidence>
<evidence type="ECO:0000256" key="13">
    <source>
        <dbReference type="ARBA" id="ARBA00023075"/>
    </source>
</evidence>
<keyword evidence="3" id="KW-0997">Cell inner membrane</keyword>
<evidence type="ECO:0000256" key="16">
    <source>
        <dbReference type="HAMAP-Rule" id="MF_00427"/>
    </source>
</evidence>
<keyword evidence="11 16" id="KW-0915">Sodium</keyword>
<evidence type="ECO:0000256" key="6">
    <source>
        <dbReference type="ARBA" id="ARBA00022643"/>
    </source>
</evidence>
<evidence type="ECO:0000313" key="20">
    <source>
        <dbReference type="EMBL" id="TBV07123.1"/>
    </source>
</evidence>
<comment type="caution">
    <text evidence="16">Lacks conserved residue(s) required for the propagation of feature annotation.</text>
</comment>
<evidence type="ECO:0000256" key="2">
    <source>
        <dbReference type="ARBA" id="ARBA00022475"/>
    </source>
</evidence>
<organism evidence="20 21">
    <name type="scientific">Phytopseudomonas dryadis</name>
    <dbReference type="NCBI Taxonomy" id="2487520"/>
    <lineage>
        <taxon>Bacteria</taxon>
        <taxon>Pseudomonadati</taxon>
        <taxon>Pseudomonadota</taxon>
        <taxon>Gammaproteobacteria</taxon>
        <taxon>Pseudomonadales</taxon>
        <taxon>Pseudomonadaceae</taxon>
        <taxon>Phytopseudomonas</taxon>
    </lineage>
</organism>
<name>A0ABY1Z7W7_9GAMM</name>
<evidence type="ECO:0000256" key="3">
    <source>
        <dbReference type="ARBA" id="ARBA00022519"/>
    </source>
</evidence>
<dbReference type="PANTHER" id="PTHR37838:SF1">
    <property type="entry name" value="NA(+)-TRANSLOCATING NADH-QUINONE REDUCTASE SUBUNIT C"/>
    <property type="match status" value="1"/>
</dbReference>
<dbReference type="Proteomes" id="UP000291334">
    <property type="component" value="Unassembled WGS sequence"/>
</dbReference>
<keyword evidence="5 16" id="KW-0285">Flavoprotein</keyword>
<keyword evidence="10 16" id="KW-0520">NAD</keyword>
<comment type="subunit">
    <text evidence="16 17">Composed of six subunits; NqrA, NqrB, NqrC, NqrD, NqrE and NqrF.</text>
</comment>
<feature type="compositionally biased region" description="Basic and acidic residues" evidence="18">
    <location>
        <begin position="85"/>
        <end position="101"/>
    </location>
</feature>
<comment type="cofactor">
    <cofactor evidence="16 17">
        <name>FMN</name>
        <dbReference type="ChEBI" id="CHEBI:58210"/>
    </cofactor>
</comment>
<keyword evidence="2 16" id="KW-1003">Cell membrane</keyword>
<comment type="function">
    <text evidence="16">NQR complex catalyzes the reduction of ubiquinone-1 to ubiquinol by two successive reactions, coupled with the transport of Na(+) ions from the cytoplasm to the periplasm. NqrA to NqrE are probably involved in the second step, the conversion of ubisemiquinone to ubiquinol.</text>
</comment>
<dbReference type="SMART" id="SM00900">
    <property type="entry name" value="FMN_bind"/>
    <property type="match status" value="1"/>
</dbReference>
<keyword evidence="6 16" id="KW-0288">FMN</keyword>
<dbReference type="InterPro" id="IPR007329">
    <property type="entry name" value="FMN-bd"/>
</dbReference>
<feature type="domain" description="FMN-binding" evidence="19">
    <location>
        <begin position="147"/>
        <end position="247"/>
    </location>
</feature>
<keyword evidence="12 16" id="KW-0406">Ion transport</keyword>
<comment type="caution">
    <text evidence="20">The sequence shown here is derived from an EMBL/GenBank/DDBJ whole genome shotgun (WGS) entry which is preliminary data.</text>
</comment>
<keyword evidence="9 16" id="KW-1133">Transmembrane helix</keyword>
<dbReference type="PIRSF" id="PIRSF009437">
    <property type="entry name" value="NQR-1_subunit_C"/>
    <property type="match status" value="1"/>
</dbReference>
<feature type="transmembrane region" description="Helical" evidence="16">
    <location>
        <begin position="12"/>
        <end position="33"/>
    </location>
</feature>
<evidence type="ECO:0000313" key="21">
    <source>
        <dbReference type="Proteomes" id="UP000291334"/>
    </source>
</evidence>
<evidence type="ECO:0000256" key="14">
    <source>
        <dbReference type="ARBA" id="ARBA00023136"/>
    </source>
</evidence>
<comment type="catalytic activity">
    <reaction evidence="16 17">
        <text>a ubiquinone + n Na(+)(in) + NADH + H(+) = a ubiquinol + n Na(+)(out) + NAD(+)</text>
        <dbReference type="Rhea" id="RHEA:47748"/>
        <dbReference type="Rhea" id="RHEA-COMP:9565"/>
        <dbReference type="Rhea" id="RHEA-COMP:9566"/>
        <dbReference type="ChEBI" id="CHEBI:15378"/>
        <dbReference type="ChEBI" id="CHEBI:16389"/>
        <dbReference type="ChEBI" id="CHEBI:17976"/>
        <dbReference type="ChEBI" id="CHEBI:29101"/>
        <dbReference type="ChEBI" id="CHEBI:57540"/>
        <dbReference type="ChEBI" id="CHEBI:57945"/>
        <dbReference type="EC" id="7.2.1.1"/>
    </reaction>
</comment>
<keyword evidence="7 16" id="KW-0812">Transmembrane</keyword>
<protein>
    <recommendedName>
        <fullName evidence="16 17">Na(+)-translocating NADH-quinone reductase subunit C</fullName>
        <shortName evidence="16 17">Na(+)-NQR subunit C</shortName>
        <shortName evidence="16 17">Na(+)-translocating NQR subunit C</shortName>
        <ecNumber evidence="16 17">7.2.1.1</ecNumber>
    </recommendedName>
    <alternativeName>
        <fullName evidence="16 17">NQR complex subunit C</fullName>
    </alternativeName>
    <alternativeName>
        <fullName evidence="16 17">NQR-1 subunit C</fullName>
    </alternativeName>
</protein>
<dbReference type="NCBIfam" id="NF003749">
    <property type="entry name" value="PRK05346.1-5"/>
    <property type="match status" value="1"/>
</dbReference>
<evidence type="ECO:0000256" key="7">
    <source>
        <dbReference type="ARBA" id="ARBA00022692"/>
    </source>
</evidence>
<keyword evidence="15 16" id="KW-0739">Sodium transport</keyword>
<evidence type="ECO:0000256" key="12">
    <source>
        <dbReference type="ARBA" id="ARBA00023065"/>
    </source>
</evidence>
<dbReference type="Pfam" id="PF04205">
    <property type="entry name" value="FMN_bind"/>
    <property type="match status" value="1"/>
</dbReference>
<gene>
    <name evidence="16" type="primary">nqrC</name>
    <name evidence="20" type="ORF">DNK34_09900</name>
</gene>
<comment type="subcellular location">
    <subcellularLocation>
        <location evidence="16">Cell membrane</location>
        <topology evidence="16">Single-pass membrane protein</topology>
    </subcellularLocation>
</comment>